<proteinExistence type="predicted"/>
<name>A0A151I4I4_9HYME</name>
<gene>
    <name evidence="2" type="ORF">ALC53_05676</name>
</gene>
<organism evidence="2 3">
    <name type="scientific">Atta colombica</name>
    <dbReference type="NCBI Taxonomy" id="520822"/>
    <lineage>
        <taxon>Eukaryota</taxon>
        <taxon>Metazoa</taxon>
        <taxon>Ecdysozoa</taxon>
        <taxon>Arthropoda</taxon>
        <taxon>Hexapoda</taxon>
        <taxon>Insecta</taxon>
        <taxon>Pterygota</taxon>
        <taxon>Neoptera</taxon>
        <taxon>Endopterygota</taxon>
        <taxon>Hymenoptera</taxon>
        <taxon>Apocrita</taxon>
        <taxon>Aculeata</taxon>
        <taxon>Formicoidea</taxon>
        <taxon>Formicidae</taxon>
        <taxon>Myrmicinae</taxon>
        <taxon>Atta</taxon>
    </lineage>
</organism>
<dbReference type="AlphaFoldDB" id="A0A151I4I4"/>
<protein>
    <recommendedName>
        <fullName evidence="1">DUF7044 domain-containing protein</fullName>
    </recommendedName>
</protein>
<keyword evidence="3" id="KW-1185">Reference proteome</keyword>
<dbReference type="Proteomes" id="UP000078540">
    <property type="component" value="Unassembled WGS sequence"/>
</dbReference>
<evidence type="ECO:0000259" key="1">
    <source>
        <dbReference type="Pfam" id="PF23071"/>
    </source>
</evidence>
<reference evidence="2 3" key="1">
    <citation type="submission" date="2015-09" db="EMBL/GenBank/DDBJ databases">
        <title>Atta colombica WGS genome.</title>
        <authorList>
            <person name="Nygaard S."/>
            <person name="Hu H."/>
            <person name="Boomsma J."/>
            <person name="Zhang G."/>
        </authorList>
    </citation>
    <scope>NUCLEOTIDE SEQUENCE [LARGE SCALE GENOMIC DNA]</scope>
    <source>
        <strain evidence="2">Treedump-2</strain>
        <tissue evidence="2">Whole body</tissue>
    </source>
</reference>
<dbReference type="PANTHER" id="PTHR22255:SF9">
    <property type="entry name" value="LP06548P"/>
    <property type="match status" value="1"/>
</dbReference>
<dbReference type="PANTHER" id="PTHR22255">
    <property type="entry name" value="LP06548P"/>
    <property type="match status" value="1"/>
</dbReference>
<evidence type="ECO:0000313" key="2">
    <source>
        <dbReference type="EMBL" id="KYM83914.1"/>
    </source>
</evidence>
<feature type="domain" description="DUF7044" evidence="1">
    <location>
        <begin position="13"/>
        <end position="58"/>
    </location>
</feature>
<accession>A0A151I4I4</accession>
<evidence type="ECO:0000313" key="3">
    <source>
        <dbReference type="Proteomes" id="UP000078540"/>
    </source>
</evidence>
<dbReference type="EMBL" id="KQ976475">
    <property type="protein sequence ID" value="KYM83914.1"/>
    <property type="molecule type" value="Genomic_DNA"/>
</dbReference>
<dbReference type="InterPro" id="IPR055472">
    <property type="entry name" value="DUF7044"/>
</dbReference>
<dbReference type="GO" id="GO:0061909">
    <property type="term" value="P:autophagosome-lysosome fusion"/>
    <property type="evidence" value="ECO:0007669"/>
    <property type="project" value="TreeGrafter"/>
</dbReference>
<dbReference type="Pfam" id="PF23071">
    <property type="entry name" value="DUF7044"/>
    <property type="match status" value="1"/>
</dbReference>
<sequence>MRKNVYIAHIFYKCLFPAKWEGAWFQSGVRQSILISKNELSTKGRCLHNEGDKYLLVDQ</sequence>
<dbReference type="STRING" id="520822.A0A151I4I4"/>